<keyword evidence="2" id="KW-1185">Reference proteome</keyword>
<dbReference type="SUPFAM" id="SSF53448">
    <property type="entry name" value="Nucleotide-diphospho-sugar transferases"/>
    <property type="match status" value="1"/>
</dbReference>
<dbReference type="RefSeq" id="WP_151110087.1">
    <property type="nucleotide sequence ID" value="NZ_WKJQ01000001.1"/>
</dbReference>
<keyword evidence="1" id="KW-0808">Transferase</keyword>
<evidence type="ECO:0000313" key="1">
    <source>
        <dbReference type="EMBL" id="MRW96043.1"/>
    </source>
</evidence>
<dbReference type="GO" id="GO:0016740">
    <property type="term" value="F:transferase activity"/>
    <property type="evidence" value="ECO:0007669"/>
    <property type="project" value="UniProtKB-KW"/>
</dbReference>
<organism evidence="1 2">
    <name type="scientific">Haloferax marinum</name>
    <dbReference type="NCBI Taxonomy" id="2666143"/>
    <lineage>
        <taxon>Archaea</taxon>
        <taxon>Methanobacteriati</taxon>
        <taxon>Methanobacteriota</taxon>
        <taxon>Stenosarchaea group</taxon>
        <taxon>Halobacteria</taxon>
        <taxon>Halobacteriales</taxon>
        <taxon>Haloferacaceae</taxon>
        <taxon>Haloferax</taxon>
    </lineage>
</organism>
<dbReference type="Gene3D" id="3.90.550.10">
    <property type="entry name" value="Spore Coat Polysaccharide Biosynthesis Protein SpsA, Chain A"/>
    <property type="match status" value="1"/>
</dbReference>
<evidence type="ECO:0000313" key="2">
    <source>
        <dbReference type="Proteomes" id="UP000443423"/>
    </source>
</evidence>
<comment type="caution">
    <text evidence="1">The sequence shown here is derived from an EMBL/GenBank/DDBJ whole genome shotgun (WGS) entry which is preliminary data.</text>
</comment>
<dbReference type="InterPro" id="IPR029044">
    <property type="entry name" value="Nucleotide-diphossugar_trans"/>
</dbReference>
<dbReference type="OrthoDB" id="123709at2157"/>
<dbReference type="EMBL" id="WKJQ01000001">
    <property type="protein sequence ID" value="MRW96043.1"/>
    <property type="molecule type" value="Genomic_DNA"/>
</dbReference>
<reference evidence="1 2" key="1">
    <citation type="submission" date="2019-11" db="EMBL/GenBank/DDBJ databases">
        <title>Whole genome sequence of Haloferax sp. MBLA0078.</title>
        <authorList>
            <person name="Seo M.-J."/>
            <person name="Cho E.-S."/>
        </authorList>
    </citation>
    <scope>NUCLEOTIDE SEQUENCE [LARGE SCALE GENOMIC DNA]</scope>
    <source>
        <strain evidence="1 2">MBLA0078</strain>
    </source>
</reference>
<protein>
    <submittedName>
        <fullName evidence="1">Glycosyl transferase family 2</fullName>
    </submittedName>
</protein>
<sequence length="366" mass="40747">MEYVQERVTTLHDLSGPVPDAPIDRAAVVVPMTEREYAGLAAERVLSTLESLSPARVVVPLRAPAERVAPFVDWLNEFDLPLDVLWCDGPRVAELLDESGIDGERGKGRDVWLALGCAAREEFVVVHDADTKTYDERYVTRLLFPLARGHDFSKGYYARVEDSKLYGRLFRLFYAPLVRTLADETNVPIVHYLDSFRYALAGEFATTSDLAQKMRVPRSWGLEVGTLGDAFTHAGFDRTAQVDLGAYEHDHRAVSGPTGLSDMSESVGRTLLRTVLEHGADLDFETLADRYRETGFQFVEQYAADAAFNGFDYDRADERHQVETYAAAVVEPDEDTRLPAWADAPLSPEDVLAAARDDIAAVQEGR</sequence>
<gene>
    <name evidence="1" type="ORF">GJR99_05550</name>
</gene>
<dbReference type="AlphaFoldDB" id="A0A6A8G6Z1"/>
<name>A0A6A8G6Z1_9EURY</name>
<proteinExistence type="predicted"/>
<dbReference type="Proteomes" id="UP000443423">
    <property type="component" value="Unassembled WGS sequence"/>
</dbReference>
<accession>A0A6A8G6Z1</accession>